<evidence type="ECO:0008006" key="4">
    <source>
        <dbReference type="Google" id="ProtNLM"/>
    </source>
</evidence>
<feature type="transmembrane region" description="Helical" evidence="1">
    <location>
        <begin position="41"/>
        <end position="58"/>
    </location>
</feature>
<dbReference type="RefSeq" id="WP_200611929.1">
    <property type="nucleotide sequence ID" value="NZ_CP071518.1"/>
</dbReference>
<dbReference type="AlphaFoldDB" id="A0A974XWP3"/>
<keyword evidence="3" id="KW-1185">Reference proteome</keyword>
<sequence>MEKISSSQTFFMKRVFSAIWFSFLGIFVATAIKAGDWRASAVFIIQPLVMAVIGYFMFRHLLWGLADEVRDAGTHLVVRKGDVEERIALASVINVDSSRYANPRRITLRLRQPGKLGDEVVFIPRGSFQFNPFARNPVAEALIVRIDALRQKG</sequence>
<protein>
    <recommendedName>
        <fullName evidence="4">PH domain-containing protein</fullName>
    </recommendedName>
</protein>
<keyword evidence="1" id="KW-0812">Transmembrane</keyword>
<organism evidence="2 3">
    <name type="scientific">Agrilutibacter solisilvae</name>
    <dbReference type="NCBI Taxonomy" id="2763317"/>
    <lineage>
        <taxon>Bacteria</taxon>
        <taxon>Pseudomonadati</taxon>
        <taxon>Pseudomonadota</taxon>
        <taxon>Gammaproteobacteria</taxon>
        <taxon>Lysobacterales</taxon>
        <taxon>Lysobacteraceae</taxon>
        <taxon>Agrilutibacter</taxon>
    </lineage>
</organism>
<dbReference type="EMBL" id="CP071518">
    <property type="protein sequence ID" value="QSX77261.1"/>
    <property type="molecule type" value="Genomic_DNA"/>
</dbReference>
<accession>A0A974XWP3</accession>
<evidence type="ECO:0000313" key="3">
    <source>
        <dbReference type="Proteomes" id="UP000639274"/>
    </source>
</evidence>
<evidence type="ECO:0000256" key="1">
    <source>
        <dbReference type="SAM" id="Phobius"/>
    </source>
</evidence>
<gene>
    <name evidence="2" type="ORF">I8J32_010710</name>
</gene>
<proteinExistence type="predicted"/>
<keyword evidence="1" id="KW-1133">Transmembrane helix</keyword>
<dbReference type="KEGG" id="lsf:I8J32_010710"/>
<evidence type="ECO:0000313" key="2">
    <source>
        <dbReference type="EMBL" id="QSX77261.1"/>
    </source>
</evidence>
<keyword evidence="1" id="KW-0472">Membrane</keyword>
<reference evidence="2 3" key="1">
    <citation type="submission" date="2021-03" db="EMBL/GenBank/DDBJ databases">
        <title>Lysobacter sp. nov. isolated from soil of gangwondo yeongwol, south Korea.</title>
        <authorList>
            <person name="Kim K.R."/>
            <person name="Kim K.H."/>
            <person name="Jeon C.O."/>
        </authorList>
    </citation>
    <scope>NUCLEOTIDE SEQUENCE [LARGE SCALE GENOMIC DNA]</scope>
    <source>
        <strain evidence="2 3">R19</strain>
    </source>
</reference>
<name>A0A974XWP3_9GAMM</name>
<dbReference type="Proteomes" id="UP000639274">
    <property type="component" value="Chromosome"/>
</dbReference>